<keyword evidence="9" id="KW-0969">Cilium</keyword>
<gene>
    <name evidence="15" type="primary">LOC100377087</name>
</gene>
<keyword evidence="4" id="KW-0813">Transport</keyword>
<protein>
    <recommendedName>
        <fullName evidence="3">Ciliogenesis and planar polarity effector 2</fullName>
    </recommendedName>
    <alternativeName>
        <fullName evidence="13">REM2- and Rab-like small GTPase 1</fullName>
    </alternativeName>
</protein>
<evidence type="ECO:0000313" key="14">
    <source>
        <dbReference type="Proteomes" id="UP000694865"/>
    </source>
</evidence>
<proteinExistence type="inferred from homology"/>
<evidence type="ECO:0000256" key="13">
    <source>
        <dbReference type="ARBA" id="ARBA00030243"/>
    </source>
</evidence>
<keyword evidence="10" id="KW-0342">GTP-binding</keyword>
<dbReference type="PANTHER" id="PTHR14983:SF1">
    <property type="entry name" value="CILIOGENESIS AND PLANAR POLARITY EFFECTOR 2"/>
    <property type="match status" value="1"/>
</dbReference>
<sequence>MSHVSQGIVVWLMFCDKRCSSLVSCRCSLQVTNVKCEPHCRATGLIRRCVRNMPLVYMAKILEMNSAAMHDALVHDEDMGHLVHDDWHKTPEGKIYFSSVLRNNRRKTFGLLERPSLSPQHTPDTLTYKVFLCGKAGVGKTATVSKLMGVNVPPVHCETPGILTSVLYWPAKIADRIHMFRFHFWDAGEQALKKFDHILPACMEKVDAVLFLFSFTDHPSFDDLANQMSRISSTDDGALKVVVGTKYDQYAHSEITSRELQDFEHQHKVPILKVKNINKARLNDSEKSPDGRVELDDVAPFLNCLAERLWYRDQIAVGLV</sequence>
<keyword evidence="12" id="KW-0966">Cell projection</keyword>
<keyword evidence="5" id="KW-0268">Exocytosis</keyword>
<accession>A0ABM0MKB3</accession>
<dbReference type="InterPro" id="IPR027417">
    <property type="entry name" value="P-loop_NTPase"/>
</dbReference>
<dbReference type="SUPFAM" id="SSF52540">
    <property type="entry name" value="P-loop containing nucleoside triphosphate hydrolases"/>
    <property type="match status" value="1"/>
</dbReference>
<evidence type="ECO:0000256" key="1">
    <source>
        <dbReference type="ARBA" id="ARBA00004120"/>
    </source>
</evidence>
<keyword evidence="14" id="KW-1185">Reference proteome</keyword>
<comment type="similarity">
    <text evidence="2">Belongs to the small GTPase superfamily. Rab family.</text>
</comment>
<evidence type="ECO:0000256" key="4">
    <source>
        <dbReference type="ARBA" id="ARBA00022448"/>
    </source>
</evidence>
<evidence type="ECO:0000256" key="6">
    <source>
        <dbReference type="ARBA" id="ARBA00022490"/>
    </source>
</evidence>
<keyword evidence="6" id="KW-0963">Cytoplasm</keyword>
<name>A0ABM0MKB3_SACKO</name>
<evidence type="ECO:0000256" key="12">
    <source>
        <dbReference type="ARBA" id="ARBA00023273"/>
    </source>
</evidence>
<evidence type="ECO:0000256" key="8">
    <source>
        <dbReference type="ARBA" id="ARBA00022927"/>
    </source>
</evidence>
<keyword evidence="7" id="KW-0970">Cilium biogenesis/degradation</keyword>
<evidence type="ECO:0000256" key="3">
    <source>
        <dbReference type="ARBA" id="ARBA00021423"/>
    </source>
</evidence>
<evidence type="ECO:0000256" key="5">
    <source>
        <dbReference type="ARBA" id="ARBA00022483"/>
    </source>
</evidence>
<evidence type="ECO:0000256" key="7">
    <source>
        <dbReference type="ARBA" id="ARBA00022794"/>
    </source>
</evidence>
<dbReference type="Gene3D" id="3.40.50.300">
    <property type="entry name" value="P-loop containing nucleotide triphosphate hydrolases"/>
    <property type="match status" value="1"/>
</dbReference>
<evidence type="ECO:0000256" key="10">
    <source>
        <dbReference type="ARBA" id="ARBA00023134"/>
    </source>
</evidence>
<dbReference type="PANTHER" id="PTHR14983">
    <property type="entry name" value="CILIOGENESIS AND PLANAR POLARITY EFFECTOR 2"/>
    <property type="match status" value="1"/>
</dbReference>
<dbReference type="Pfam" id="PF00071">
    <property type="entry name" value="Ras"/>
    <property type="match status" value="1"/>
</dbReference>
<evidence type="ECO:0000256" key="9">
    <source>
        <dbReference type="ARBA" id="ARBA00023069"/>
    </source>
</evidence>
<evidence type="ECO:0000256" key="11">
    <source>
        <dbReference type="ARBA" id="ARBA00023212"/>
    </source>
</evidence>
<dbReference type="Proteomes" id="UP000694865">
    <property type="component" value="Unplaced"/>
</dbReference>
<dbReference type="InterPro" id="IPR001806">
    <property type="entry name" value="Small_GTPase"/>
</dbReference>
<dbReference type="GeneID" id="100377087"/>
<organism evidence="14 15">
    <name type="scientific">Saccoglossus kowalevskii</name>
    <name type="common">Acorn worm</name>
    <dbReference type="NCBI Taxonomy" id="10224"/>
    <lineage>
        <taxon>Eukaryota</taxon>
        <taxon>Metazoa</taxon>
        <taxon>Hemichordata</taxon>
        <taxon>Enteropneusta</taxon>
        <taxon>Harrimaniidae</taxon>
        <taxon>Saccoglossus</taxon>
    </lineage>
</organism>
<comment type="subcellular location">
    <subcellularLocation>
        <location evidence="1">Cytoplasm</location>
        <location evidence="1">Cytoskeleton</location>
        <location evidence="1">Cilium basal body</location>
    </subcellularLocation>
</comment>
<evidence type="ECO:0000256" key="2">
    <source>
        <dbReference type="ARBA" id="ARBA00006270"/>
    </source>
</evidence>
<dbReference type="InterPro" id="IPR039677">
    <property type="entry name" value="RSG1"/>
</dbReference>
<dbReference type="RefSeq" id="XP_006820454.1">
    <property type="nucleotide sequence ID" value="XM_006820391.1"/>
</dbReference>
<keyword evidence="8" id="KW-0653">Protein transport</keyword>
<keyword evidence="11" id="KW-0206">Cytoskeleton</keyword>
<keyword evidence="10" id="KW-0547">Nucleotide-binding</keyword>
<evidence type="ECO:0000313" key="15">
    <source>
        <dbReference type="RefSeq" id="XP_006820454.1"/>
    </source>
</evidence>
<reference evidence="15" key="1">
    <citation type="submission" date="2025-08" db="UniProtKB">
        <authorList>
            <consortium name="RefSeq"/>
        </authorList>
    </citation>
    <scope>IDENTIFICATION</scope>
    <source>
        <tissue evidence="15">Testes</tissue>
    </source>
</reference>